<name>A0A433RTV3_9BACL</name>
<keyword evidence="5" id="KW-0378">Hydrolase</keyword>
<evidence type="ECO:0000259" key="10">
    <source>
        <dbReference type="PROSITE" id="PS51935"/>
    </source>
</evidence>
<dbReference type="PROSITE" id="PS51935">
    <property type="entry name" value="NLPC_P60"/>
    <property type="match status" value="1"/>
</dbReference>
<feature type="domain" description="LysM" evidence="9">
    <location>
        <begin position="27"/>
        <end position="70"/>
    </location>
</feature>
<evidence type="ECO:0000256" key="7">
    <source>
        <dbReference type="SAM" id="MobiDB-lite"/>
    </source>
</evidence>
<dbReference type="InterPro" id="IPR038765">
    <property type="entry name" value="Papain-like_cys_pep_sf"/>
</dbReference>
<accession>A0A433RTV3</accession>
<dbReference type="CDD" id="cd00118">
    <property type="entry name" value="LysM"/>
    <property type="match status" value="3"/>
</dbReference>
<proteinExistence type="inferred from homology"/>
<feature type="chain" id="PRO_5019129452" evidence="8">
    <location>
        <begin position="25"/>
        <end position="360"/>
    </location>
</feature>
<dbReference type="GO" id="GO:0008234">
    <property type="term" value="F:cysteine-type peptidase activity"/>
    <property type="evidence" value="ECO:0007669"/>
    <property type="project" value="UniProtKB-KW"/>
</dbReference>
<keyword evidence="4" id="KW-0677">Repeat</keyword>
<feature type="domain" description="LysM" evidence="9">
    <location>
        <begin position="169"/>
        <end position="212"/>
    </location>
</feature>
<keyword evidence="6" id="KW-0788">Thiol protease</keyword>
<comment type="caution">
    <text evidence="11">The sequence shown here is derived from an EMBL/GenBank/DDBJ whole genome shotgun (WGS) entry which is preliminary data.</text>
</comment>
<evidence type="ECO:0000259" key="9">
    <source>
        <dbReference type="PROSITE" id="PS51782"/>
    </source>
</evidence>
<sequence>MKRGLYSAFAIGAATMTFGQTAQAATTTYTVQQGDSLGLIALKHDTTTTKLQKLNNLTSDRIYVSQKLKVPATKKAASKMTTTKKTTTTSTYTVKSGDSLGLIAMKYNMSVAKLKKLNKLSSDFIYVSQKLKVTGKDVTQNKKPTTSKKPTTPKKEPASKKPVSSTKTKTYSVASGDSLGVIASKYNMSVSSLKELNNLKSDLIFVGQKLKIKGSTKTTTASKAPEKITATNQSIEKVSYSTQRILNIAKKYTGVPYVFGGSTPNGFDCSGYIYYVYKEAGLNLGGRKTAAGYASMASSVSSPKIGDLVFFQGTYSGMQGRISHVGIYLGNGKFISALSKGIGISDLKYWRDSFVRYGRL</sequence>
<gene>
    <name evidence="11" type="ORF">QI30_11750</name>
</gene>
<dbReference type="Pfam" id="PF01476">
    <property type="entry name" value="LysM"/>
    <property type="match status" value="3"/>
</dbReference>
<evidence type="ECO:0000313" key="12">
    <source>
        <dbReference type="Proteomes" id="UP000288623"/>
    </source>
</evidence>
<dbReference type="InterPro" id="IPR000064">
    <property type="entry name" value="NLP_P60_dom"/>
</dbReference>
<dbReference type="SUPFAM" id="SSF54001">
    <property type="entry name" value="Cysteine proteinases"/>
    <property type="match status" value="1"/>
</dbReference>
<evidence type="ECO:0000313" key="11">
    <source>
        <dbReference type="EMBL" id="RUS55590.1"/>
    </source>
</evidence>
<dbReference type="AlphaFoldDB" id="A0A433RTV3"/>
<dbReference type="InterPro" id="IPR018392">
    <property type="entry name" value="LysM"/>
</dbReference>
<keyword evidence="12" id="KW-1185">Reference proteome</keyword>
<dbReference type="SUPFAM" id="SSF54106">
    <property type="entry name" value="LysM domain"/>
    <property type="match status" value="3"/>
</dbReference>
<dbReference type="SMART" id="SM00257">
    <property type="entry name" value="LysM"/>
    <property type="match status" value="3"/>
</dbReference>
<organism evidence="11 12">
    <name type="scientific">Candidatus Kurthia intestinigallinarum</name>
    <dbReference type="NCBI Taxonomy" id="1562256"/>
    <lineage>
        <taxon>Bacteria</taxon>
        <taxon>Bacillati</taxon>
        <taxon>Bacillota</taxon>
        <taxon>Bacilli</taxon>
        <taxon>Bacillales</taxon>
        <taxon>Caryophanaceae</taxon>
        <taxon>Kurthia</taxon>
    </lineage>
</organism>
<evidence type="ECO:0000256" key="6">
    <source>
        <dbReference type="ARBA" id="ARBA00022807"/>
    </source>
</evidence>
<dbReference type="PROSITE" id="PS51782">
    <property type="entry name" value="LYSM"/>
    <property type="match status" value="3"/>
</dbReference>
<feature type="region of interest" description="Disordered" evidence="7">
    <location>
        <begin position="136"/>
        <end position="169"/>
    </location>
</feature>
<dbReference type="EMBL" id="JTFC01000031">
    <property type="protein sequence ID" value="RUS55590.1"/>
    <property type="molecule type" value="Genomic_DNA"/>
</dbReference>
<protein>
    <submittedName>
        <fullName evidence="11">Peptidase</fullName>
    </submittedName>
</protein>
<dbReference type="Gene3D" id="3.90.1720.10">
    <property type="entry name" value="endopeptidase domain like (from Nostoc punctiforme)"/>
    <property type="match status" value="1"/>
</dbReference>
<dbReference type="InterPro" id="IPR036779">
    <property type="entry name" value="LysM_dom_sf"/>
</dbReference>
<keyword evidence="2" id="KW-0645">Protease</keyword>
<dbReference type="Proteomes" id="UP000288623">
    <property type="component" value="Unassembled WGS sequence"/>
</dbReference>
<dbReference type="PANTHER" id="PTHR47053:SF1">
    <property type="entry name" value="MUREIN DD-ENDOPEPTIDASE MEPH-RELATED"/>
    <property type="match status" value="1"/>
</dbReference>
<feature type="compositionally biased region" description="Low complexity" evidence="7">
    <location>
        <begin position="160"/>
        <end position="169"/>
    </location>
</feature>
<feature type="signal peptide" evidence="8">
    <location>
        <begin position="1"/>
        <end position="24"/>
    </location>
</feature>
<dbReference type="RefSeq" id="WP_126990898.1">
    <property type="nucleotide sequence ID" value="NZ_JTFC01000031.1"/>
</dbReference>
<keyword evidence="3 8" id="KW-0732">Signal</keyword>
<reference evidence="11 12" key="1">
    <citation type="submission" date="2014-11" db="EMBL/GenBank/DDBJ databases">
        <title>Genome sequence and analysis of novel Kurthia sp.</title>
        <authorList>
            <person name="Lawson J.N."/>
            <person name="Gonzalez J.E."/>
            <person name="Rinauldi L."/>
            <person name="Xuan Z."/>
            <person name="Firman A."/>
            <person name="Shaddox L."/>
            <person name="Trudeau A."/>
            <person name="Shah S."/>
            <person name="Reiman D."/>
        </authorList>
    </citation>
    <scope>NUCLEOTIDE SEQUENCE [LARGE SCALE GENOMIC DNA]</scope>
    <source>
        <strain evidence="11 12">3B1D</strain>
    </source>
</reference>
<dbReference type="PANTHER" id="PTHR47053">
    <property type="entry name" value="MUREIN DD-ENDOPEPTIDASE MEPH-RELATED"/>
    <property type="match status" value="1"/>
</dbReference>
<evidence type="ECO:0000256" key="4">
    <source>
        <dbReference type="ARBA" id="ARBA00022737"/>
    </source>
</evidence>
<feature type="domain" description="NlpC/P60" evidence="10">
    <location>
        <begin position="239"/>
        <end position="360"/>
    </location>
</feature>
<feature type="domain" description="LysM" evidence="9">
    <location>
        <begin position="90"/>
        <end position="133"/>
    </location>
</feature>
<dbReference type="Gene3D" id="3.10.350.10">
    <property type="entry name" value="LysM domain"/>
    <property type="match status" value="3"/>
</dbReference>
<dbReference type="OrthoDB" id="9813368at2"/>
<dbReference type="InterPro" id="IPR051202">
    <property type="entry name" value="Peptidase_C40"/>
</dbReference>
<comment type="similarity">
    <text evidence="1">Belongs to the peptidase C40 family.</text>
</comment>
<evidence type="ECO:0000256" key="1">
    <source>
        <dbReference type="ARBA" id="ARBA00007074"/>
    </source>
</evidence>
<dbReference type="Pfam" id="PF00877">
    <property type="entry name" value="NLPC_P60"/>
    <property type="match status" value="1"/>
</dbReference>
<evidence type="ECO:0000256" key="8">
    <source>
        <dbReference type="SAM" id="SignalP"/>
    </source>
</evidence>
<dbReference type="GO" id="GO:0006508">
    <property type="term" value="P:proteolysis"/>
    <property type="evidence" value="ECO:0007669"/>
    <property type="project" value="UniProtKB-KW"/>
</dbReference>
<evidence type="ECO:0000256" key="3">
    <source>
        <dbReference type="ARBA" id="ARBA00022729"/>
    </source>
</evidence>
<evidence type="ECO:0000256" key="2">
    <source>
        <dbReference type="ARBA" id="ARBA00022670"/>
    </source>
</evidence>
<evidence type="ECO:0000256" key="5">
    <source>
        <dbReference type="ARBA" id="ARBA00022801"/>
    </source>
</evidence>